<dbReference type="GO" id="GO:0000149">
    <property type="term" value="F:SNARE binding"/>
    <property type="evidence" value="ECO:0007669"/>
    <property type="project" value="TreeGrafter"/>
</dbReference>
<dbReference type="GO" id="GO:0048488">
    <property type="term" value="P:synaptic vesicle endocytosis"/>
    <property type="evidence" value="ECO:0007669"/>
    <property type="project" value="TreeGrafter"/>
</dbReference>
<dbReference type="PANTHER" id="PTHR10024">
    <property type="entry name" value="SYNAPTOTAGMIN"/>
    <property type="match status" value="1"/>
</dbReference>
<name>A0A0N5A9T6_9BILA</name>
<reference evidence="2" key="1">
    <citation type="submission" date="2017-02" db="UniProtKB">
        <authorList>
            <consortium name="WormBaseParasite"/>
        </authorList>
    </citation>
    <scope>IDENTIFICATION</scope>
</reference>
<dbReference type="GO" id="GO:0048791">
    <property type="term" value="P:calcium ion-regulated exocytosis of neurotransmitter"/>
    <property type="evidence" value="ECO:0007669"/>
    <property type="project" value="TreeGrafter"/>
</dbReference>
<dbReference type="PANTHER" id="PTHR10024:SF368">
    <property type="entry name" value="C2 DOMAIN-CONTAINING PROTEIN"/>
    <property type="match status" value="1"/>
</dbReference>
<protein>
    <submittedName>
        <fullName evidence="2">C2 domain-containing protein</fullName>
    </submittedName>
</protein>
<dbReference type="GO" id="GO:0005544">
    <property type="term" value="F:calcium-dependent phospholipid binding"/>
    <property type="evidence" value="ECO:0007669"/>
    <property type="project" value="TreeGrafter"/>
</dbReference>
<dbReference type="Proteomes" id="UP000046393">
    <property type="component" value="Unplaced"/>
</dbReference>
<dbReference type="AlphaFoldDB" id="A0A0N5A9T6"/>
<dbReference type="GO" id="GO:0005886">
    <property type="term" value="C:plasma membrane"/>
    <property type="evidence" value="ECO:0007669"/>
    <property type="project" value="TreeGrafter"/>
</dbReference>
<dbReference type="STRING" id="451379.A0A0N5A9T6"/>
<dbReference type="SUPFAM" id="SSF49562">
    <property type="entry name" value="C2 domain (Calcium/lipid-binding domain, CaLB)"/>
    <property type="match status" value="1"/>
</dbReference>
<dbReference type="GO" id="GO:0005509">
    <property type="term" value="F:calcium ion binding"/>
    <property type="evidence" value="ECO:0007669"/>
    <property type="project" value="TreeGrafter"/>
</dbReference>
<dbReference type="GO" id="GO:0030424">
    <property type="term" value="C:axon"/>
    <property type="evidence" value="ECO:0007669"/>
    <property type="project" value="TreeGrafter"/>
</dbReference>
<keyword evidence="1" id="KW-1185">Reference proteome</keyword>
<dbReference type="WBParaSite" id="SMUV_0000089101-mRNA-1">
    <property type="protein sequence ID" value="SMUV_0000089101-mRNA-1"/>
    <property type="gene ID" value="SMUV_0000089101"/>
</dbReference>
<dbReference type="InterPro" id="IPR035892">
    <property type="entry name" value="C2_domain_sf"/>
</dbReference>
<dbReference type="GO" id="GO:0001786">
    <property type="term" value="F:phosphatidylserine binding"/>
    <property type="evidence" value="ECO:0007669"/>
    <property type="project" value="TreeGrafter"/>
</dbReference>
<dbReference type="GO" id="GO:0030276">
    <property type="term" value="F:clathrin binding"/>
    <property type="evidence" value="ECO:0007669"/>
    <property type="project" value="TreeGrafter"/>
</dbReference>
<proteinExistence type="predicted"/>
<organism evidence="1 2">
    <name type="scientific">Syphacia muris</name>
    <dbReference type="NCBI Taxonomy" id="451379"/>
    <lineage>
        <taxon>Eukaryota</taxon>
        <taxon>Metazoa</taxon>
        <taxon>Ecdysozoa</taxon>
        <taxon>Nematoda</taxon>
        <taxon>Chromadorea</taxon>
        <taxon>Rhabditida</taxon>
        <taxon>Spirurina</taxon>
        <taxon>Oxyuridomorpha</taxon>
        <taxon>Oxyuroidea</taxon>
        <taxon>Oxyuridae</taxon>
        <taxon>Syphacia</taxon>
    </lineage>
</organism>
<dbReference type="GO" id="GO:0030672">
    <property type="term" value="C:synaptic vesicle membrane"/>
    <property type="evidence" value="ECO:0007669"/>
    <property type="project" value="TreeGrafter"/>
</dbReference>
<dbReference type="Gene3D" id="2.60.40.150">
    <property type="entry name" value="C2 domain"/>
    <property type="match status" value="1"/>
</dbReference>
<dbReference type="GO" id="GO:0031045">
    <property type="term" value="C:dense core granule"/>
    <property type="evidence" value="ECO:0007669"/>
    <property type="project" value="TreeGrafter"/>
</dbReference>
<accession>A0A0N5A9T6</accession>
<sequence length="335" mass="37832">MFVENFLFQSMNFLAKHFFEYQSFTNLPQKAIQIHKMPVSQAGADPTAGWGPKSMLKAGKNYPSAYARANRNNVDSEAAAHRHGIPGKHKYREWGERHGELKPEKTTSHKDALTKFLSNDEPSRRTVFESDFEDRILQMEPETLPERLARTEEVDGSLPYVPQPDSGTDPEVLTILTYAPQVQFVTATVKKAKRLPFHNKPFAKIMLFEGRRLLEQKQTTVTPITACNSCVKTRSRSKPSSIDSPPSPSFMQTAKCNDAVFSESFLFRMTPEMLDRCHIVIQMYDTDPSESSSIPFAFGHCVIGPLSAGTGCAHWLQMIRKSGLPVCMWHRMIST</sequence>
<evidence type="ECO:0000313" key="1">
    <source>
        <dbReference type="Proteomes" id="UP000046393"/>
    </source>
</evidence>
<evidence type="ECO:0000313" key="2">
    <source>
        <dbReference type="WBParaSite" id="SMUV_0000089101-mRNA-1"/>
    </source>
</evidence>